<dbReference type="Pfam" id="PF03399">
    <property type="entry name" value="SAC3_GANP"/>
    <property type="match status" value="1"/>
</dbReference>
<dbReference type="InterPro" id="IPR005062">
    <property type="entry name" value="SAC3/GANP/THP3_conserved"/>
</dbReference>
<accession>A0A1I8AF50</accession>
<dbReference type="PANTHER" id="PTHR12436:SF3">
    <property type="entry name" value="GERMINAL-CENTER ASSOCIATED NUCLEAR PROTEIN"/>
    <property type="match status" value="1"/>
</dbReference>
<evidence type="ECO:0000256" key="3">
    <source>
        <dbReference type="SAM" id="MobiDB-lite"/>
    </source>
</evidence>
<dbReference type="Proteomes" id="UP000095287">
    <property type="component" value="Unplaced"/>
</dbReference>
<evidence type="ECO:0000256" key="1">
    <source>
        <dbReference type="ARBA" id="ARBA00038443"/>
    </source>
</evidence>
<feature type="coiled-coil region" evidence="2">
    <location>
        <begin position="592"/>
        <end position="654"/>
    </location>
</feature>
<evidence type="ECO:0000313" key="5">
    <source>
        <dbReference type="Proteomes" id="UP000095287"/>
    </source>
</evidence>
<feature type="region of interest" description="Disordered" evidence="3">
    <location>
        <begin position="860"/>
        <end position="884"/>
    </location>
</feature>
<dbReference type="InterPro" id="IPR000717">
    <property type="entry name" value="PCI_dom"/>
</dbReference>
<comment type="similarity">
    <text evidence="1">Belongs to the SAC3 family.</text>
</comment>
<dbReference type="PANTHER" id="PTHR12436">
    <property type="entry name" value="80 KDA MCM3-ASSOCIATED PROTEIN"/>
    <property type="match status" value="1"/>
</dbReference>
<dbReference type="GO" id="GO:0006406">
    <property type="term" value="P:mRNA export from nucleus"/>
    <property type="evidence" value="ECO:0007669"/>
    <property type="project" value="TreeGrafter"/>
</dbReference>
<dbReference type="WBParaSite" id="L893_g4984.t1">
    <property type="protein sequence ID" value="L893_g4984.t1"/>
    <property type="gene ID" value="L893_g4984"/>
</dbReference>
<evidence type="ECO:0000313" key="6">
    <source>
        <dbReference type="WBParaSite" id="L893_g4984.t1"/>
    </source>
</evidence>
<dbReference type="GO" id="GO:0070390">
    <property type="term" value="C:transcription export complex 2"/>
    <property type="evidence" value="ECO:0007669"/>
    <property type="project" value="TreeGrafter"/>
</dbReference>
<evidence type="ECO:0000259" key="4">
    <source>
        <dbReference type="PROSITE" id="PS50250"/>
    </source>
</evidence>
<dbReference type="InterPro" id="IPR045107">
    <property type="entry name" value="SAC3/GANP/THP3"/>
</dbReference>
<dbReference type="GO" id="GO:0005737">
    <property type="term" value="C:cytoplasm"/>
    <property type="evidence" value="ECO:0007669"/>
    <property type="project" value="TreeGrafter"/>
</dbReference>
<dbReference type="PROSITE" id="PS50250">
    <property type="entry name" value="PCI"/>
    <property type="match status" value="1"/>
</dbReference>
<dbReference type="Gene3D" id="1.25.40.990">
    <property type="match status" value="1"/>
</dbReference>
<keyword evidence="5" id="KW-1185">Reference proteome</keyword>
<reference evidence="6" key="1">
    <citation type="submission" date="2016-11" db="UniProtKB">
        <authorList>
            <consortium name="WormBaseParasite"/>
        </authorList>
    </citation>
    <scope>IDENTIFICATION</scope>
</reference>
<dbReference type="AlphaFoldDB" id="A0A1I8AF50"/>
<keyword evidence="2" id="KW-0175">Coiled coil</keyword>
<sequence length="884" mass="101146">MSKIRRAASEAKIGNKLANHLRDLKALHGSVCPNPLERYDIFKRRDNILQQVRKEELGKDLLARVVEGTCASFCSEKERYRRIVQNAVHAYECDERGAPNPAKFITEYSRSAADQEHPLPHELRPAQVLQATMNYILRTMADGHVTPQEAPQWYDFVWSRTRAIRKELTQQKIISDVAVDILEKCCRIHIYAAHQFCEVDPGAFDQRMNTENLSKCLQSLRHMYEDLAKRNIFLESETEFRCYDVLLNIGDSNILQQMYTLRREVRESEAMKWAVQVFLAFNTNNYVKFFQLVFNEATYLEGCLLHRFFFEVRANALIVISSAYYYSRKYPLSSLSTLLAFDDEDDALKFISLFGLSLHKDDPANIEIRKDVEVPAQILNTTKWINAITEDSLFTVLAGSASPNAVSSPTIADSFDSDHRYVNDPVMEDALARLQSSAPPSPNHEAADGAIRPLIGFKRTDALKNSDLVKKGPEDPSAFKQQTVFSFNPIKKEQPIAKPTFSFCASKGPEPSLSPVPASSGFLSSAKPAFTFGNGAKKRAYLECGSQAMLLQADGLKAGEQRMEGESPHRLPRLEAEGRLQKAKAAEEWAARQKAEAEAAARAEKEKELEDARVAAERARILREWAEKAEKEKVEQAQRAQKEEEARIEQITSSVFTSVFASVTENTVSAVRTEIIRNSQEEKLISEMVPNMTAQLCGEVVLKGIDAICSRTFKSTVTDVLRDLKNISEQILITRLKERVIRYAMFWKDRMMASLAKRRRLERINGYLENARNGVVFEQPAELGHVGPFYADPLGAIELMNQIMRRRTAERRAMNKPIIREIIHHWRKWAREQRMYREWRLSLPPLPDFKFGMERNCMKPFTPKPWEPQQRKRKLDNEENEEHV</sequence>
<name>A0A1I8AF50_9BILA</name>
<protein>
    <submittedName>
        <fullName evidence="6">PCI domain-containing protein</fullName>
    </submittedName>
</protein>
<organism evidence="5 6">
    <name type="scientific">Steinernema glaseri</name>
    <dbReference type="NCBI Taxonomy" id="37863"/>
    <lineage>
        <taxon>Eukaryota</taxon>
        <taxon>Metazoa</taxon>
        <taxon>Ecdysozoa</taxon>
        <taxon>Nematoda</taxon>
        <taxon>Chromadorea</taxon>
        <taxon>Rhabditida</taxon>
        <taxon>Tylenchina</taxon>
        <taxon>Panagrolaimomorpha</taxon>
        <taxon>Strongyloidoidea</taxon>
        <taxon>Steinernematidae</taxon>
        <taxon>Steinernema</taxon>
    </lineage>
</organism>
<evidence type="ECO:0000256" key="2">
    <source>
        <dbReference type="SAM" id="Coils"/>
    </source>
</evidence>
<proteinExistence type="inferred from homology"/>
<feature type="domain" description="PCI" evidence="4">
    <location>
        <begin position="209"/>
        <end position="380"/>
    </location>
</feature>